<protein>
    <submittedName>
        <fullName evidence="1">Uncharacterized protein</fullName>
    </submittedName>
</protein>
<keyword evidence="2" id="KW-1185">Reference proteome</keyword>
<reference evidence="1 2" key="1">
    <citation type="journal article" date="2020" name="Pathogens">
        <title>First Whole Genome Sequence of Anaplasma platys, an Obligate Intracellular Rickettsial Pathogen of Dogs.</title>
        <authorList>
            <person name="Llanes A."/>
            <person name="Rajeev S."/>
        </authorList>
    </citation>
    <scope>NUCLEOTIDE SEQUENCE [LARGE SCALE GENOMIC DNA]</scope>
    <source>
        <strain evidence="1 2">S3</strain>
    </source>
</reference>
<dbReference type="AlphaFoldDB" id="A0A858PXT7"/>
<sequence>MKRTVYWLVGTVVVMSILALLLHGLSQTIVESSTDKTEKPYRLSITENASVGYRIGATILRPLLEARIDSYIKEQGLEEYFENLKANMPQKSNFSVNEMERGTGPGAVCGQLVSAIVINMPKLPENSWKNTSEISKLLAQSTTTELFRIGTHSIRELNSAMLGLRRGGGRVILIHSGENAGSVFVNLSSIESPVPSENVMERFMVFDRTIPSSKNTATVVRCGEQVSVMYNIRDHRGVILAKEQTASFTIGERTVPIALDLAAVDLQSNVIRSVIVPPELLDGFENLEDKSNIKILDMWMVSNADNSSTKSDT</sequence>
<dbReference type="EMBL" id="CP046391">
    <property type="protein sequence ID" value="QJC27390.1"/>
    <property type="molecule type" value="Genomic_DNA"/>
</dbReference>
<accession>A0A858PXT7</accession>
<dbReference type="RefSeq" id="WP_169193035.1">
    <property type="nucleotide sequence ID" value="NZ_CP046391.1"/>
</dbReference>
<evidence type="ECO:0000313" key="1">
    <source>
        <dbReference type="EMBL" id="QJC27390.1"/>
    </source>
</evidence>
<dbReference type="KEGG" id="aplt:ANPL_01405"/>
<organism evidence="1 2">
    <name type="scientific">Anaplasma platys</name>
    <dbReference type="NCBI Taxonomy" id="949"/>
    <lineage>
        <taxon>Bacteria</taxon>
        <taxon>Pseudomonadati</taxon>
        <taxon>Pseudomonadota</taxon>
        <taxon>Alphaproteobacteria</taxon>
        <taxon>Rickettsiales</taxon>
        <taxon>Anaplasmataceae</taxon>
        <taxon>Anaplasma</taxon>
    </lineage>
</organism>
<proteinExistence type="predicted"/>
<gene>
    <name evidence="1" type="ORF">ANPL_01405</name>
</gene>
<dbReference type="Proteomes" id="UP000500930">
    <property type="component" value="Chromosome"/>
</dbReference>
<evidence type="ECO:0000313" key="2">
    <source>
        <dbReference type="Proteomes" id="UP000500930"/>
    </source>
</evidence>
<name>A0A858PXT7_9RICK</name>